<dbReference type="PANTHER" id="PTHR42804:SF1">
    <property type="entry name" value="ALDEHYDE DEHYDROGENASE-RELATED"/>
    <property type="match status" value="1"/>
</dbReference>
<evidence type="ECO:0000313" key="4">
    <source>
        <dbReference type="EMBL" id="SHF85233.1"/>
    </source>
</evidence>
<dbReference type="OrthoDB" id="9812625at2"/>
<dbReference type="Proteomes" id="UP000184520">
    <property type="component" value="Unassembled WGS sequence"/>
</dbReference>
<dbReference type="EMBL" id="FQWD01000001">
    <property type="protein sequence ID" value="SHF85233.1"/>
    <property type="molecule type" value="Genomic_DNA"/>
</dbReference>
<dbReference type="STRING" id="634436.SAMN05216361_0634"/>
<evidence type="ECO:0000256" key="1">
    <source>
        <dbReference type="ARBA" id="ARBA00009986"/>
    </source>
</evidence>
<dbReference type="CDD" id="cd07138">
    <property type="entry name" value="ALDH_CddD_SSP0762"/>
    <property type="match status" value="1"/>
</dbReference>
<dbReference type="Gene3D" id="3.40.605.10">
    <property type="entry name" value="Aldehyde Dehydrogenase, Chain A, domain 1"/>
    <property type="match status" value="1"/>
</dbReference>
<dbReference type="GO" id="GO:0016620">
    <property type="term" value="F:oxidoreductase activity, acting on the aldehyde or oxo group of donors, NAD or NADP as acceptor"/>
    <property type="evidence" value="ECO:0007669"/>
    <property type="project" value="InterPro"/>
</dbReference>
<dbReference type="Pfam" id="PF00171">
    <property type="entry name" value="Aldedh"/>
    <property type="match status" value="1"/>
</dbReference>
<organism evidence="4 5">
    <name type="scientific">Marisediminitalea aggregata</name>
    <dbReference type="NCBI Taxonomy" id="634436"/>
    <lineage>
        <taxon>Bacteria</taxon>
        <taxon>Pseudomonadati</taxon>
        <taxon>Pseudomonadota</taxon>
        <taxon>Gammaproteobacteria</taxon>
        <taxon>Alteromonadales</taxon>
        <taxon>Alteromonadaceae</taxon>
        <taxon>Marisediminitalea</taxon>
    </lineage>
</organism>
<accession>A0A1M5F121</accession>
<dbReference type="InterPro" id="IPR016161">
    <property type="entry name" value="Ald_DH/histidinol_DH"/>
</dbReference>
<dbReference type="Gene3D" id="3.40.309.10">
    <property type="entry name" value="Aldehyde Dehydrogenase, Chain A, domain 2"/>
    <property type="match status" value="1"/>
</dbReference>
<keyword evidence="5" id="KW-1185">Reference proteome</keyword>
<comment type="similarity">
    <text evidence="1">Belongs to the aldehyde dehydrogenase family.</text>
</comment>
<sequence length="486" mass="51627">MTHPVDELKTLGRLQQAYINGQWVTLSSTRSHNIVNPSDESLIGELTLGNADDADTAIQAAAAAFPAWSQTSVDERLAILDGVIALFEARAEQLAQILSTEMGAPINYARTAHVPLALAHLQVARDNLASYEFTEMRGTTAIAREPIGVAGLITPWNWPLYQITAKVGPAIATGCTVVLKPSELSPLSALAFADILHDAGVPAGVFNLLNGDGPEVGSALSSHPLVDMVSITGSTRAGILVAQAAAPTVKRVAQELGGKSPNIILPDADLQAAIGPGVLACMRNNGQSCSAPTRMLVPREQLAEAEQLAIEAVNTIVIGRSDNETATHGPLANRAQFERVQLMIEKGLSEDAKCITGGVGRPDGFEAGFFVRPTIFSDVTNDMAIARDEIFGPVLCMLPYDTVDEAIAMANDTVYGLAAHVQSKNLNEARRVARLLRSGQVHINYPAWDAHAPFGGYKQSGSGREFGLEGFEEYLETKAIVGFDEA</sequence>
<dbReference type="InterPro" id="IPR015590">
    <property type="entry name" value="Aldehyde_DH_dom"/>
</dbReference>
<dbReference type="AlphaFoldDB" id="A0A1M5F121"/>
<evidence type="ECO:0000259" key="3">
    <source>
        <dbReference type="Pfam" id="PF00171"/>
    </source>
</evidence>
<dbReference type="InterPro" id="IPR016163">
    <property type="entry name" value="Ald_DH_C"/>
</dbReference>
<dbReference type="SUPFAM" id="SSF53720">
    <property type="entry name" value="ALDH-like"/>
    <property type="match status" value="1"/>
</dbReference>
<evidence type="ECO:0000313" key="5">
    <source>
        <dbReference type="Proteomes" id="UP000184520"/>
    </source>
</evidence>
<proteinExistence type="inferred from homology"/>
<reference evidence="5" key="1">
    <citation type="submission" date="2016-11" db="EMBL/GenBank/DDBJ databases">
        <authorList>
            <person name="Varghese N."/>
            <person name="Submissions S."/>
        </authorList>
    </citation>
    <scope>NUCLEOTIDE SEQUENCE [LARGE SCALE GENOMIC DNA]</scope>
    <source>
        <strain evidence="5">CGMCC 1.8995</strain>
    </source>
</reference>
<dbReference type="FunFam" id="3.40.605.10:FF:000007">
    <property type="entry name" value="NAD/NADP-dependent betaine aldehyde dehydrogenase"/>
    <property type="match status" value="1"/>
</dbReference>
<dbReference type="InterPro" id="IPR016162">
    <property type="entry name" value="Ald_DH_N"/>
</dbReference>
<evidence type="ECO:0000256" key="2">
    <source>
        <dbReference type="ARBA" id="ARBA00023002"/>
    </source>
</evidence>
<protein>
    <submittedName>
        <fullName evidence="4">Betaine-aldehyde dehydrogenase</fullName>
    </submittedName>
</protein>
<gene>
    <name evidence="4" type="ORF">SAMN05216361_0634</name>
</gene>
<dbReference type="PANTHER" id="PTHR42804">
    <property type="entry name" value="ALDEHYDE DEHYDROGENASE"/>
    <property type="match status" value="1"/>
</dbReference>
<keyword evidence="2" id="KW-0560">Oxidoreductase</keyword>
<name>A0A1M5F121_9ALTE</name>
<feature type="domain" description="Aldehyde dehydrogenase" evidence="3">
    <location>
        <begin position="23"/>
        <end position="480"/>
    </location>
</feature>
<dbReference type="RefSeq" id="WP_073318651.1">
    <property type="nucleotide sequence ID" value="NZ_FQWD01000001.1"/>
</dbReference>